<dbReference type="Pfam" id="PF00106">
    <property type="entry name" value="adh_short"/>
    <property type="match status" value="1"/>
</dbReference>
<dbReference type="GO" id="GO:0016491">
    <property type="term" value="F:oxidoreductase activity"/>
    <property type="evidence" value="ECO:0007669"/>
    <property type="project" value="UniProtKB-KW"/>
</dbReference>
<reference evidence="5" key="1">
    <citation type="submission" date="2021-01" db="EMBL/GenBank/DDBJ databases">
        <authorList>
            <person name="Corre E."/>
            <person name="Pelletier E."/>
            <person name="Niang G."/>
            <person name="Scheremetjew M."/>
            <person name="Finn R."/>
            <person name="Kale V."/>
            <person name="Holt S."/>
            <person name="Cochrane G."/>
            <person name="Meng A."/>
            <person name="Brown T."/>
            <person name="Cohen L."/>
        </authorList>
    </citation>
    <scope>NUCLEOTIDE SEQUENCE</scope>
    <source>
        <strain evidence="5">Grunow 1884</strain>
    </source>
</reference>
<dbReference type="InterPro" id="IPR002347">
    <property type="entry name" value="SDR_fam"/>
</dbReference>
<evidence type="ECO:0000256" key="3">
    <source>
        <dbReference type="RuleBase" id="RU000363"/>
    </source>
</evidence>
<dbReference type="SUPFAM" id="SSF51735">
    <property type="entry name" value="NAD(P)-binding Rossmann-fold domains"/>
    <property type="match status" value="1"/>
</dbReference>
<dbReference type="CDD" id="cd05327">
    <property type="entry name" value="retinol-DH_like_SDR_c_like"/>
    <property type="match status" value="1"/>
</dbReference>
<proteinExistence type="inferred from homology"/>
<dbReference type="PRINTS" id="PR00081">
    <property type="entry name" value="GDHRDH"/>
</dbReference>
<feature type="chain" id="PRO_5030924500" description="Protochlorophyllide reductase" evidence="4">
    <location>
        <begin position="33"/>
        <end position="389"/>
    </location>
</feature>
<gene>
    <name evidence="5" type="ORF">OSIN01602_LOCUS9430</name>
</gene>
<dbReference type="EMBL" id="HBGO01016634">
    <property type="protein sequence ID" value="CAD9337996.1"/>
    <property type="molecule type" value="Transcribed_RNA"/>
</dbReference>
<dbReference type="InterPro" id="IPR036291">
    <property type="entry name" value="NAD(P)-bd_dom_sf"/>
</dbReference>
<dbReference type="PRINTS" id="PR00080">
    <property type="entry name" value="SDRFAMILY"/>
</dbReference>
<name>A0A7S1ZG67_TRICV</name>
<keyword evidence="2" id="KW-0560">Oxidoreductase</keyword>
<dbReference type="PANTHER" id="PTHR24320:SF148">
    <property type="entry name" value="NAD(P)-BINDING ROSSMANN-FOLD SUPERFAMILY PROTEIN"/>
    <property type="match status" value="1"/>
</dbReference>
<evidence type="ECO:0000256" key="1">
    <source>
        <dbReference type="ARBA" id="ARBA00006484"/>
    </source>
</evidence>
<accession>A0A7S1ZG67</accession>
<evidence type="ECO:0000256" key="2">
    <source>
        <dbReference type="ARBA" id="ARBA00023002"/>
    </source>
</evidence>
<organism evidence="5">
    <name type="scientific">Trieres chinensis</name>
    <name type="common">Marine centric diatom</name>
    <name type="synonym">Odontella sinensis</name>
    <dbReference type="NCBI Taxonomy" id="1514140"/>
    <lineage>
        <taxon>Eukaryota</taxon>
        <taxon>Sar</taxon>
        <taxon>Stramenopiles</taxon>
        <taxon>Ochrophyta</taxon>
        <taxon>Bacillariophyta</taxon>
        <taxon>Mediophyceae</taxon>
        <taxon>Biddulphiophycidae</taxon>
        <taxon>Eupodiscales</taxon>
        <taxon>Parodontellaceae</taxon>
        <taxon>Trieres</taxon>
    </lineage>
</organism>
<dbReference type="Gene3D" id="3.40.50.720">
    <property type="entry name" value="NAD(P)-binding Rossmann-like Domain"/>
    <property type="match status" value="1"/>
</dbReference>
<protein>
    <recommendedName>
        <fullName evidence="6">Protochlorophyllide reductase</fullName>
    </recommendedName>
</protein>
<dbReference type="AlphaFoldDB" id="A0A7S1ZG67"/>
<evidence type="ECO:0008006" key="6">
    <source>
        <dbReference type="Google" id="ProtNLM"/>
    </source>
</evidence>
<evidence type="ECO:0000256" key="4">
    <source>
        <dbReference type="SAM" id="SignalP"/>
    </source>
</evidence>
<keyword evidence="4" id="KW-0732">Signal</keyword>
<feature type="signal peptide" evidence="4">
    <location>
        <begin position="1"/>
        <end position="32"/>
    </location>
</feature>
<dbReference type="PANTHER" id="PTHR24320">
    <property type="entry name" value="RETINOL DEHYDROGENASE"/>
    <property type="match status" value="1"/>
</dbReference>
<comment type="similarity">
    <text evidence="1 3">Belongs to the short-chain dehydrogenases/reductases (SDR) family.</text>
</comment>
<evidence type="ECO:0000313" key="5">
    <source>
        <dbReference type="EMBL" id="CAD9337996.1"/>
    </source>
</evidence>
<sequence>MNPPNRTAPRRSWLGCAIAAALCLSAIPRVSCHRPVAAFSAAVKSDAASSTSTSDASSSPTAASLGLGKKSTALDVLKTLNNASRLAPYVASGGTAVITGGNSGIGVVSVSTMAAAGMKVVLCSRSVEAGEKVVSGLPEWYRSNVRVQKLDLADLTSVQEAAEEILETEGQIDVLLNNAGVMAIPRRETTAQGFEAQFGTNHIGHHMLTRLLLPSVTRGGRIVTVASEAHRFGQLDFADLNYDDERRRRPYTPWGAYGQSKLANLLFASALDDKLREQGEAKTDGTKSVSLHPGVVGTNLWRYSAPPVVGDLISGLMADKTVEQGAATNVFACLAESSMLEGGEYLNDCVKAKPSEVGRDAGRKMQKKLWETTEELIREAGYSLPDEIV</sequence>